<reference evidence="6 7" key="1">
    <citation type="submission" date="2017-12" db="EMBL/GenBank/DDBJ databases">
        <title>Phylogenetic diversity of female urinary microbiome.</title>
        <authorList>
            <person name="Thomas-White K."/>
            <person name="Wolfe A.J."/>
        </authorList>
    </citation>
    <scope>NUCLEOTIDE SEQUENCE [LARGE SCALE GENOMIC DNA]</scope>
    <source>
        <strain evidence="6 7">UMB0402</strain>
    </source>
</reference>
<comment type="function">
    <text evidence="4">Converts 2-succinyl-6-hydroxy-2,4-cyclohexadiene-1-carboxylate (SHCHC) to 2-succinylbenzoate (OSB).</text>
</comment>
<evidence type="ECO:0000256" key="3">
    <source>
        <dbReference type="ARBA" id="ARBA00023239"/>
    </source>
</evidence>
<dbReference type="GO" id="GO:0043748">
    <property type="term" value="F:O-succinylbenzoate synthase activity"/>
    <property type="evidence" value="ECO:0007669"/>
    <property type="project" value="UniProtKB-EC"/>
</dbReference>
<dbReference type="PANTHER" id="PTHR48073">
    <property type="entry name" value="O-SUCCINYLBENZOATE SYNTHASE-RELATED"/>
    <property type="match status" value="1"/>
</dbReference>
<comment type="caution">
    <text evidence="6">The sequence shown here is derived from an EMBL/GenBank/DDBJ whole genome shotgun (WGS) entry which is preliminary data.</text>
</comment>
<evidence type="ECO:0000256" key="4">
    <source>
        <dbReference type="HAMAP-Rule" id="MF_00470"/>
    </source>
</evidence>
<dbReference type="GO" id="GO:0009234">
    <property type="term" value="P:menaquinone biosynthetic process"/>
    <property type="evidence" value="ECO:0007669"/>
    <property type="project" value="UniProtKB-UniRule"/>
</dbReference>
<dbReference type="NCBIfam" id="NF002782">
    <property type="entry name" value="PRK02901.1"/>
    <property type="match status" value="1"/>
</dbReference>
<dbReference type="InterPro" id="IPR029065">
    <property type="entry name" value="Enolase_C-like"/>
</dbReference>
<dbReference type="UniPathway" id="UPA00079"/>
<dbReference type="Pfam" id="PF13378">
    <property type="entry name" value="MR_MLE_C"/>
    <property type="match status" value="1"/>
</dbReference>
<gene>
    <name evidence="4" type="primary">menC</name>
    <name evidence="6" type="ORF">CYJ19_07385</name>
</gene>
<organism evidence="6 7">
    <name type="scientific">Winkia neuii</name>
    <dbReference type="NCBI Taxonomy" id="33007"/>
    <lineage>
        <taxon>Bacteria</taxon>
        <taxon>Bacillati</taxon>
        <taxon>Actinomycetota</taxon>
        <taxon>Actinomycetes</taxon>
        <taxon>Actinomycetales</taxon>
        <taxon>Actinomycetaceae</taxon>
        <taxon>Winkia</taxon>
    </lineage>
</organism>
<dbReference type="SFLD" id="SFLDF00009">
    <property type="entry name" value="o-succinylbenzoate_synthase"/>
    <property type="match status" value="1"/>
</dbReference>
<dbReference type="EC" id="4.2.1.113" evidence="4"/>
<dbReference type="InterPro" id="IPR036849">
    <property type="entry name" value="Enolase-like_C_sf"/>
</dbReference>
<dbReference type="PANTHER" id="PTHR48073:SF2">
    <property type="entry name" value="O-SUCCINYLBENZOATE SYNTHASE"/>
    <property type="match status" value="1"/>
</dbReference>
<evidence type="ECO:0000256" key="2">
    <source>
        <dbReference type="ARBA" id="ARBA00022842"/>
    </source>
</evidence>
<keyword evidence="2 4" id="KW-0460">Magnesium</keyword>
<evidence type="ECO:0000313" key="7">
    <source>
        <dbReference type="Proteomes" id="UP000235122"/>
    </source>
</evidence>
<dbReference type="SFLD" id="SFLDG00180">
    <property type="entry name" value="muconate_cycloisomerase"/>
    <property type="match status" value="1"/>
</dbReference>
<dbReference type="GO" id="GO:0000287">
    <property type="term" value="F:magnesium ion binding"/>
    <property type="evidence" value="ECO:0007669"/>
    <property type="project" value="UniProtKB-UniRule"/>
</dbReference>
<dbReference type="STRING" id="33007.HMPREF3198_00441"/>
<feature type="active site" description="Proton donor" evidence="4">
    <location>
        <position position="110"/>
    </location>
</feature>
<dbReference type="SMART" id="SM00922">
    <property type="entry name" value="MR_MLE"/>
    <property type="match status" value="1"/>
</dbReference>
<dbReference type="HAMAP" id="MF_00470">
    <property type="entry name" value="MenC_1"/>
    <property type="match status" value="1"/>
</dbReference>
<dbReference type="InterPro" id="IPR010196">
    <property type="entry name" value="OSB_synthase_MenC1"/>
</dbReference>
<sequence length="327" mass="35129">MLTELKNPFPQLKRVLAYSLPLRRKFRRISVREGLLLEGEAGWGEAAPFWDYDARESARWLKAGLKAATSPYPRPKRQEVDVNVTIPVTAPSVAAQLVRDSAGCKTAKVKVADPGSDLRSDCERVHAVAAALGEGGKVRVDANAAWDEEQAVKAIRELTAAARDGGLAGLEYVEQPCKTVPELARVRSRVEVPIAADESIRRARDPLEVAKAGAADVAVVKVAPLGGIDRAVQIAHETGLELVISSALDTSVGISAGVAAAAALDHLDHACGLATVQLFTGDVAKQSRLPRGGRLSVGRAEVDTAKIRSAPRLAERWQKRLEEMMRY</sequence>
<feature type="active site" description="Proton acceptor" evidence="4">
    <location>
        <position position="221"/>
    </location>
</feature>
<dbReference type="SUPFAM" id="SSF51604">
    <property type="entry name" value="Enolase C-terminal domain-like"/>
    <property type="match status" value="1"/>
</dbReference>
<comment type="cofactor">
    <cofactor evidence="4">
        <name>a divalent metal cation</name>
        <dbReference type="ChEBI" id="CHEBI:60240"/>
    </cofactor>
</comment>
<name>A0A2I1IM31_9ACTO</name>
<dbReference type="EMBL" id="PKKO01000004">
    <property type="protein sequence ID" value="PKY72198.1"/>
    <property type="molecule type" value="Genomic_DNA"/>
</dbReference>
<keyword evidence="4" id="KW-0474">Menaquinone biosynthesis</keyword>
<keyword evidence="3 4" id="KW-0456">Lyase</keyword>
<dbReference type="InterPro" id="IPR013342">
    <property type="entry name" value="Mandelate_racemase_C"/>
</dbReference>
<comment type="similarity">
    <text evidence="4">Belongs to the mandelate racemase/muconate lactonizing enzyme family. MenC type 1 subfamily.</text>
</comment>
<evidence type="ECO:0000259" key="5">
    <source>
        <dbReference type="SMART" id="SM00922"/>
    </source>
</evidence>
<protein>
    <recommendedName>
        <fullName evidence="4">o-succinylbenzoate synthase</fullName>
        <shortName evidence="4">OSB synthase</shortName>
        <shortName evidence="4">OSBS</shortName>
        <ecNumber evidence="4">4.2.1.113</ecNumber>
    </recommendedName>
    <alternativeName>
        <fullName evidence="4">4-(2'-carboxyphenyl)-4-oxybutyric acid synthase</fullName>
    </alternativeName>
    <alternativeName>
        <fullName evidence="4">o-succinylbenzoic acid synthase</fullName>
    </alternativeName>
</protein>
<dbReference type="SFLD" id="SFLDS00001">
    <property type="entry name" value="Enolase"/>
    <property type="match status" value="1"/>
</dbReference>
<evidence type="ECO:0000313" key="6">
    <source>
        <dbReference type="EMBL" id="PKY72198.1"/>
    </source>
</evidence>
<feature type="binding site" evidence="4">
    <location>
        <position position="174"/>
    </location>
    <ligand>
        <name>Mg(2+)</name>
        <dbReference type="ChEBI" id="CHEBI:18420"/>
    </ligand>
</feature>
<comment type="pathway">
    <text evidence="4">Quinol/quinone metabolism; 1,4-dihydroxy-2-naphthoate biosynthesis; 1,4-dihydroxy-2-naphthoate from chorismate: step 4/7.</text>
</comment>
<dbReference type="UniPathway" id="UPA01057">
    <property type="reaction ID" value="UER00165"/>
</dbReference>
<dbReference type="Gene3D" id="3.20.20.120">
    <property type="entry name" value="Enolase-like C-terminal domain"/>
    <property type="match status" value="1"/>
</dbReference>
<keyword evidence="7" id="KW-1185">Reference proteome</keyword>
<dbReference type="CDD" id="cd03320">
    <property type="entry name" value="OSBS"/>
    <property type="match status" value="1"/>
</dbReference>
<feature type="binding site" evidence="4">
    <location>
        <position position="141"/>
    </location>
    <ligand>
        <name>Mg(2+)</name>
        <dbReference type="ChEBI" id="CHEBI:18420"/>
    </ligand>
</feature>
<proteinExistence type="inferred from homology"/>
<accession>A0A2I1IM31</accession>
<feature type="domain" description="Mandelate racemase/muconate lactonizing enzyme C-terminal" evidence="5">
    <location>
        <begin position="91"/>
        <end position="193"/>
    </location>
</feature>
<comment type="catalytic activity">
    <reaction evidence="4">
        <text>(1R,6R)-6-hydroxy-2-succinyl-cyclohexa-2,4-diene-1-carboxylate = 2-succinylbenzoate + H2O</text>
        <dbReference type="Rhea" id="RHEA:10196"/>
        <dbReference type="ChEBI" id="CHEBI:15377"/>
        <dbReference type="ChEBI" id="CHEBI:18325"/>
        <dbReference type="ChEBI" id="CHEBI:58689"/>
        <dbReference type="EC" id="4.2.1.113"/>
    </reaction>
</comment>
<feature type="binding site" evidence="4">
    <location>
        <position position="197"/>
    </location>
    <ligand>
        <name>Mg(2+)</name>
        <dbReference type="ChEBI" id="CHEBI:18420"/>
    </ligand>
</feature>
<comment type="pathway">
    <text evidence="4">Quinol/quinone metabolism; menaquinone biosynthesis.</text>
</comment>
<dbReference type="Pfam" id="PF18374">
    <property type="entry name" value="Enolase_like_N"/>
    <property type="match status" value="1"/>
</dbReference>
<keyword evidence="1 4" id="KW-0479">Metal-binding</keyword>
<evidence type="ECO:0000256" key="1">
    <source>
        <dbReference type="ARBA" id="ARBA00022723"/>
    </source>
</evidence>
<dbReference type="AlphaFoldDB" id="A0A2I1IM31"/>
<dbReference type="Proteomes" id="UP000235122">
    <property type="component" value="Unassembled WGS sequence"/>
</dbReference>